<dbReference type="AlphaFoldDB" id="A0A1I3PCS7"/>
<protein>
    <recommendedName>
        <fullName evidence="4">SLH domain-containing protein</fullName>
    </recommendedName>
</protein>
<feature type="signal peptide" evidence="1">
    <location>
        <begin position="1"/>
        <end position="28"/>
    </location>
</feature>
<reference evidence="3" key="1">
    <citation type="submission" date="2016-10" db="EMBL/GenBank/DDBJ databases">
        <authorList>
            <person name="Varghese N."/>
            <person name="Submissions S."/>
        </authorList>
    </citation>
    <scope>NUCLEOTIDE SEQUENCE [LARGE SCALE GENOMIC DNA]</scope>
    <source>
        <strain evidence="3">OK042</strain>
    </source>
</reference>
<name>A0A1I3PCS7_9BACL</name>
<gene>
    <name evidence="2" type="ORF">SAMN05518846_102330</name>
</gene>
<dbReference type="EMBL" id="FORT01000002">
    <property type="protein sequence ID" value="SFJ19358.1"/>
    <property type="molecule type" value="Genomic_DNA"/>
</dbReference>
<evidence type="ECO:0000256" key="1">
    <source>
        <dbReference type="SAM" id="SignalP"/>
    </source>
</evidence>
<evidence type="ECO:0008006" key="4">
    <source>
        <dbReference type="Google" id="ProtNLM"/>
    </source>
</evidence>
<keyword evidence="1" id="KW-0732">Signal</keyword>
<organism evidence="2 3">
    <name type="scientific">Brevibacillus centrosporus</name>
    <dbReference type="NCBI Taxonomy" id="54910"/>
    <lineage>
        <taxon>Bacteria</taxon>
        <taxon>Bacillati</taxon>
        <taxon>Bacillota</taxon>
        <taxon>Bacilli</taxon>
        <taxon>Bacillales</taxon>
        <taxon>Paenibacillaceae</taxon>
        <taxon>Brevibacillus</taxon>
    </lineage>
</organism>
<dbReference type="RefSeq" id="WP_092266827.1">
    <property type="nucleotide sequence ID" value="NZ_FORT01000002.1"/>
</dbReference>
<feature type="chain" id="PRO_5011750539" description="SLH domain-containing protein" evidence="1">
    <location>
        <begin position="29"/>
        <end position="443"/>
    </location>
</feature>
<evidence type="ECO:0000313" key="2">
    <source>
        <dbReference type="EMBL" id="SFJ19358.1"/>
    </source>
</evidence>
<sequence>MIQSKKMLQLSASAALLATLVLPQFASAAEQTTAAAAPVTLSVQQASSANVEFSSYVKQQYGIQLTGNVTRDQYGTALAKVVASITSITEKEAAAKGFLSAGSTPLLLGEAISATIQAADLKELALTYSEQKVAAALKKAGISYAKGGTLSQKTAQGIAVALDTGIVSASQLSASKVTGAVSADLAYQLLGKVSELGGHYKNYLGTISEDGIYGKLAQAWHESQILKAGELQEVVDTALKQNLVTGYNLKDAAFDPHFDPARTITYGHSDLSHAIQLIGLLKSEGIDAKVQFEPKTSAFIYLKEWGEPVQTDDYQVVQIENGNYIAYAKEYDLSFEFASVEDKKRFQPLILQYAKKDAEDQTGLIKGSWWQPLYHSRTELADYTVITNNLLKEGRYIVQSFSLNDQSAKVVEGFKKLDSKLTVETYQFWVDQPFYNYLLGEYK</sequence>
<evidence type="ECO:0000313" key="3">
    <source>
        <dbReference type="Proteomes" id="UP000198915"/>
    </source>
</evidence>
<keyword evidence="3" id="KW-1185">Reference proteome</keyword>
<dbReference type="Proteomes" id="UP000198915">
    <property type="component" value="Unassembled WGS sequence"/>
</dbReference>
<proteinExistence type="predicted"/>
<accession>A0A1I3PCS7</accession>